<dbReference type="PANTHER" id="PTHR22781">
    <property type="entry name" value="DELTA ADAPTIN-RELATED"/>
    <property type="match status" value="1"/>
</dbReference>
<dbReference type="OrthoDB" id="10264595at2759"/>
<comment type="caution">
    <text evidence="8">The sequence shown here is derived from an EMBL/GenBank/DDBJ whole genome shotgun (WGS) entry which is preliminary data.</text>
</comment>
<evidence type="ECO:0000313" key="9">
    <source>
        <dbReference type="Proteomes" id="UP000796880"/>
    </source>
</evidence>
<feature type="compositionally biased region" description="Basic and acidic residues" evidence="7">
    <location>
        <begin position="180"/>
        <end position="204"/>
    </location>
</feature>
<dbReference type="GO" id="GO:0006896">
    <property type="term" value="P:Golgi to vacuole transport"/>
    <property type="evidence" value="ECO:0007669"/>
    <property type="project" value="TreeGrafter"/>
</dbReference>
<evidence type="ECO:0000256" key="4">
    <source>
        <dbReference type="ARBA" id="ARBA00022737"/>
    </source>
</evidence>
<dbReference type="GO" id="GO:0006623">
    <property type="term" value="P:protein targeting to vacuole"/>
    <property type="evidence" value="ECO:0007669"/>
    <property type="project" value="TreeGrafter"/>
</dbReference>
<sequence length="267" mass="29844">MLDSLAQKEDSLDRDRTEVSEIIEMMNDAFSNELGPVSVTAQLRVPVPDGLLLKQNLEDLETICPDVQPPSLNSFSFGSLHSEERMKNEIGSNDYPPANDLKSESNMNYDAEDLVKLTDLSLVPKTKPNHAKTRPVVVKLDEGDQWPLAAKLQPKEASLSGAVRDVLLGSDTKSLSQSKPSDESSNRRKGKEKLNVDSPSESKESWMMLNKMEKTQVQEKPNTINMGKRHRSTGNVVDKGDENVQKGMQNSSHRHGKHKARQKLMWP</sequence>
<name>A0A8K0HNC5_9ROSA</name>
<dbReference type="PANTHER" id="PTHR22781:SF12">
    <property type="entry name" value="AP-3 COMPLEX SUBUNIT DELTA-1"/>
    <property type="match status" value="1"/>
</dbReference>
<evidence type="ECO:0000256" key="5">
    <source>
        <dbReference type="ARBA" id="ARBA00022927"/>
    </source>
</evidence>
<keyword evidence="3" id="KW-0813">Transport</keyword>
<reference evidence="8" key="1">
    <citation type="submission" date="2020-03" db="EMBL/GenBank/DDBJ databases">
        <title>A high-quality chromosome-level genome assembly of a woody plant with both climbing and erect habits, Rhamnella rubrinervis.</title>
        <authorList>
            <person name="Lu Z."/>
            <person name="Yang Y."/>
            <person name="Zhu X."/>
            <person name="Sun Y."/>
        </authorList>
    </citation>
    <scope>NUCLEOTIDE SEQUENCE</scope>
    <source>
        <strain evidence="8">BYM</strain>
        <tissue evidence="8">Leaf</tissue>
    </source>
</reference>
<keyword evidence="9" id="KW-1185">Reference proteome</keyword>
<dbReference type="Proteomes" id="UP000796880">
    <property type="component" value="Unassembled WGS sequence"/>
</dbReference>
<keyword evidence="4" id="KW-0677">Repeat</keyword>
<keyword evidence="6" id="KW-0472">Membrane</keyword>
<protein>
    <submittedName>
        <fullName evidence="8">Uncharacterized protein</fullName>
    </submittedName>
</protein>
<feature type="region of interest" description="Disordered" evidence="7">
    <location>
        <begin position="170"/>
        <end position="204"/>
    </location>
</feature>
<comment type="subcellular location">
    <subcellularLocation>
        <location evidence="1">Endomembrane system</location>
    </subcellularLocation>
</comment>
<feature type="region of interest" description="Disordered" evidence="7">
    <location>
        <begin position="216"/>
        <end position="267"/>
    </location>
</feature>
<evidence type="ECO:0000313" key="8">
    <source>
        <dbReference type="EMBL" id="KAF3456091.1"/>
    </source>
</evidence>
<evidence type="ECO:0000256" key="6">
    <source>
        <dbReference type="ARBA" id="ARBA00023136"/>
    </source>
</evidence>
<keyword evidence="5" id="KW-0653">Protein transport</keyword>
<comment type="similarity">
    <text evidence="2">Belongs to the adaptor complexes large subunit family.</text>
</comment>
<evidence type="ECO:0000256" key="3">
    <source>
        <dbReference type="ARBA" id="ARBA00022448"/>
    </source>
</evidence>
<proteinExistence type="inferred from homology"/>
<evidence type="ECO:0000256" key="1">
    <source>
        <dbReference type="ARBA" id="ARBA00004308"/>
    </source>
</evidence>
<dbReference type="GO" id="GO:0010008">
    <property type="term" value="C:endosome membrane"/>
    <property type="evidence" value="ECO:0007669"/>
    <property type="project" value="TreeGrafter"/>
</dbReference>
<feature type="compositionally biased region" description="Basic residues" evidence="7">
    <location>
        <begin position="252"/>
        <end position="267"/>
    </location>
</feature>
<organism evidence="8 9">
    <name type="scientific">Rhamnella rubrinervis</name>
    <dbReference type="NCBI Taxonomy" id="2594499"/>
    <lineage>
        <taxon>Eukaryota</taxon>
        <taxon>Viridiplantae</taxon>
        <taxon>Streptophyta</taxon>
        <taxon>Embryophyta</taxon>
        <taxon>Tracheophyta</taxon>
        <taxon>Spermatophyta</taxon>
        <taxon>Magnoliopsida</taxon>
        <taxon>eudicotyledons</taxon>
        <taxon>Gunneridae</taxon>
        <taxon>Pentapetalae</taxon>
        <taxon>rosids</taxon>
        <taxon>fabids</taxon>
        <taxon>Rosales</taxon>
        <taxon>Rhamnaceae</taxon>
        <taxon>rhamnoid group</taxon>
        <taxon>Rhamneae</taxon>
        <taxon>Rhamnella</taxon>
    </lineage>
</organism>
<accession>A0A8K0HNC5</accession>
<evidence type="ECO:0000256" key="7">
    <source>
        <dbReference type="SAM" id="MobiDB-lite"/>
    </source>
</evidence>
<dbReference type="GO" id="GO:0030123">
    <property type="term" value="C:AP-3 adaptor complex"/>
    <property type="evidence" value="ECO:0007669"/>
    <property type="project" value="InterPro"/>
</dbReference>
<gene>
    <name evidence="8" type="ORF">FNV43_RR00735</name>
</gene>
<dbReference type="InterPro" id="IPR017105">
    <property type="entry name" value="AP3_complex_dsu"/>
</dbReference>
<dbReference type="EMBL" id="VOIH02000001">
    <property type="protein sequence ID" value="KAF3456091.1"/>
    <property type="molecule type" value="Genomic_DNA"/>
</dbReference>
<evidence type="ECO:0000256" key="2">
    <source>
        <dbReference type="ARBA" id="ARBA00006613"/>
    </source>
</evidence>
<dbReference type="AlphaFoldDB" id="A0A8K0HNC5"/>